<name>A0AAE0MBU1_9PEZI</name>
<evidence type="ECO:0000256" key="2">
    <source>
        <dbReference type="SAM" id="MobiDB-lite"/>
    </source>
</evidence>
<dbReference type="EMBL" id="JAUEDM010000002">
    <property type="protein sequence ID" value="KAK3326702.1"/>
    <property type="molecule type" value="Genomic_DNA"/>
</dbReference>
<dbReference type="AlphaFoldDB" id="A0AAE0MBU1"/>
<keyword evidence="4" id="KW-1185">Reference proteome</keyword>
<reference evidence="3" key="1">
    <citation type="journal article" date="2023" name="Mol. Phylogenet. Evol.">
        <title>Genome-scale phylogeny and comparative genomics of the fungal order Sordariales.</title>
        <authorList>
            <person name="Hensen N."/>
            <person name="Bonometti L."/>
            <person name="Westerberg I."/>
            <person name="Brannstrom I.O."/>
            <person name="Guillou S."/>
            <person name="Cros-Aarteil S."/>
            <person name="Calhoun S."/>
            <person name="Haridas S."/>
            <person name="Kuo A."/>
            <person name="Mondo S."/>
            <person name="Pangilinan J."/>
            <person name="Riley R."/>
            <person name="LaButti K."/>
            <person name="Andreopoulos B."/>
            <person name="Lipzen A."/>
            <person name="Chen C."/>
            <person name="Yan M."/>
            <person name="Daum C."/>
            <person name="Ng V."/>
            <person name="Clum A."/>
            <person name="Steindorff A."/>
            <person name="Ohm R.A."/>
            <person name="Martin F."/>
            <person name="Silar P."/>
            <person name="Natvig D.O."/>
            <person name="Lalanne C."/>
            <person name="Gautier V."/>
            <person name="Ament-Velasquez S.L."/>
            <person name="Kruys A."/>
            <person name="Hutchinson M.I."/>
            <person name="Powell A.J."/>
            <person name="Barry K."/>
            <person name="Miller A.N."/>
            <person name="Grigoriev I.V."/>
            <person name="Debuchy R."/>
            <person name="Gladieux P."/>
            <person name="Hiltunen Thoren M."/>
            <person name="Johannesson H."/>
        </authorList>
    </citation>
    <scope>NUCLEOTIDE SEQUENCE</scope>
    <source>
        <strain evidence="3">CBS 118394</strain>
    </source>
</reference>
<organism evidence="3 4">
    <name type="scientific">Apodospora peruviana</name>
    <dbReference type="NCBI Taxonomy" id="516989"/>
    <lineage>
        <taxon>Eukaryota</taxon>
        <taxon>Fungi</taxon>
        <taxon>Dikarya</taxon>
        <taxon>Ascomycota</taxon>
        <taxon>Pezizomycotina</taxon>
        <taxon>Sordariomycetes</taxon>
        <taxon>Sordariomycetidae</taxon>
        <taxon>Sordariales</taxon>
        <taxon>Lasiosphaeriaceae</taxon>
        <taxon>Apodospora</taxon>
    </lineage>
</organism>
<feature type="compositionally biased region" description="Polar residues" evidence="2">
    <location>
        <begin position="672"/>
        <end position="682"/>
    </location>
</feature>
<evidence type="ECO:0000313" key="3">
    <source>
        <dbReference type="EMBL" id="KAK3326702.1"/>
    </source>
</evidence>
<feature type="region of interest" description="Disordered" evidence="2">
    <location>
        <begin position="763"/>
        <end position="790"/>
    </location>
</feature>
<feature type="region of interest" description="Disordered" evidence="2">
    <location>
        <begin position="1"/>
        <end position="69"/>
    </location>
</feature>
<feature type="compositionally biased region" description="Polar residues" evidence="2">
    <location>
        <begin position="13"/>
        <end position="23"/>
    </location>
</feature>
<proteinExistence type="predicted"/>
<reference evidence="3" key="2">
    <citation type="submission" date="2023-06" db="EMBL/GenBank/DDBJ databases">
        <authorList>
            <consortium name="Lawrence Berkeley National Laboratory"/>
            <person name="Haridas S."/>
            <person name="Hensen N."/>
            <person name="Bonometti L."/>
            <person name="Westerberg I."/>
            <person name="Brannstrom I.O."/>
            <person name="Guillou S."/>
            <person name="Cros-Aarteil S."/>
            <person name="Calhoun S."/>
            <person name="Kuo A."/>
            <person name="Mondo S."/>
            <person name="Pangilinan J."/>
            <person name="Riley R."/>
            <person name="Labutti K."/>
            <person name="Andreopoulos B."/>
            <person name="Lipzen A."/>
            <person name="Chen C."/>
            <person name="Yanf M."/>
            <person name="Daum C."/>
            <person name="Ng V."/>
            <person name="Clum A."/>
            <person name="Steindorff A."/>
            <person name="Ohm R."/>
            <person name="Martin F."/>
            <person name="Silar P."/>
            <person name="Natvig D."/>
            <person name="Lalanne C."/>
            <person name="Gautier V."/>
            <person name="Ament-Velasquez S.L."/>
            <person name="Kruys A."/>
            <person name="Hutchinson M.I."/>
            <person name="Powell A.J."/>
            <person name="Barry K."/>
            <person name="Miller A.N."/>
            <person name="Grigoriev I.V."/>
            <person name="Debuchy R."/>
            <person name="Gladieux P."/>
            <person name="Thoren M.H."/>
            <person name="Johannesson H."/>
        </authorList>
    </citation>
    <scope>NUCLEOTIDE SEQUENCE</scope>
    <source>
        <strain evidence="3">CBS 118394</strain>
    </source>
</reference>
<protein>
    <submittedName>
        <fullName evidence="3">Uncharacterized protein</fullName>
    </submittedName>
</protein>
<feature type="coiled-coil region" evidence="1">
    <location>
        <begin position="216"/>
        <end position="279"/>
    </location>
</feature>
<feature type="compositionally biased region" description="Polar residues" evidence="2">
    <location>
        <begin position="104"/>
        <end position="114"/>
    </location>
</feature>
<feature type="region of interest" description="Disordered" evidence="2">
    <location>
        <begin position="672"/>
        <end position="704"/>
    </location>
</feature>
<dbReference type="Proteomes" id="UP001283341">
    <property type="component" value="Unassembled WGS sequence"/>
</dbReference>
<evidence type="ECO:0000256" key="1">
    <source>
        <dbReference type="SAM" id="Coils"/>
    </source>
</evidence>
<feature type="compositionally biased region" description="Basic and acidic residues" evidence="2">
    <location>
        <begin position="116"/>
        <end position="127"/>
    </location>
</feature>
<feature type="region of interest" description="Disordered" evidence="2">
    <location>
        <begin position="87"/>
        <end position="149"/>
    </location>
</feature>
<accession>A0AAE0MBU1</accession>
<gene>
    <name evidence="3" type="ORF">B0H66DRAFT_472613</name>
</gene>
<sequence>MGFRRPGDIEDATPTNAKASKSTDAIVILPLTPHPASILSPSRDDPETPSSTLVEFGDLGKDHPQAPSAAELAENVYRSYSRAQAQAEVQQLEQQPERPESRTTNRSQSQASQQRKGRDDGKDKVRADTPIVGPRNRSQSASRRGLPDNLKEAAAAVARVNGNEKAALLQERELANSKVNRFLHQMAQQDPPNAEKELLQENRSLYQRISTLQRIEREMLAENQDLMRQYQALRQHHDIRRRQWRDDYRLREKAFATRLQQLKEQIAQQETQMLQMSRTHTKKIAPLLSDMDIVKWFADKDAAWYGWAKDNAFHDSSQLLSKLHPLQLEELCEGVKDFVKLTADGRLPDEILAGGTEMVPTLLHGMVTNFICNEALASPFWVFSAIGVNALESPSVAAQTSNSPVGFRMDLAMFSDIAPMRSAACAHTPGSPLFPPPLITSLIPPLGINTKMVSMGLPMRPEMENMYHMLAQARKDDSEVTVHHWRAQMMRLLAESGIAIRDPKDDPSRHSSKNEAARLLIETRQNYAHKLRERFLGGAARYLLKDQTAAGIEKLERRLTEQIDDALRFGCQVWSRPTPLRLQGWPELGAREFRSTSQIVELCHAQAPPQNKAEALLDPETPPPGYYDGRSVLMVVQPAIEAVGLEDNDDHLNPEDGPKVWIKARVVVSVTEPTSAPTNDTETPAVPAPDYEKVEGQSGRRGQAEPLPSKILLKVVTPSQTTNSPNQVARASPITAVQQSHQGKNLHEEKPVRAMELLASSAFNPFPSDPPKIALTAPTPPTERAPRAAF</sequence>
<evidence type="ECO:0000313" key="4">
    <source>
        <dbReference type="Proteomes" id="UP001283341"/>
    </source>
</evidence>
<keyword evidence="1" id="KW-0175">Coiled coil</keyword>
<comment type="caution">
    <text evidence="3">The sequence shown here is derived from an EMBL/GenBank/DDBJ whole genome shotgun (WGS) entry which is preliminary data.</text>
</comment>